<dbReference type="PRINTS" id="PR00081">
    <property type="entry name" value="GDHRDH"/>
</dbReference>
<dbReference type="Pfam" id="PF13561">
    <property type="entry name" value="adh_short_C2"/>
    <property type="match status" value="1"/>
</dbReference>
<dbReference type="SUPFAM" id="SSF51735">
    <property type="entry name" value="NAD(P)-binding Rossmann-fold domains"/>
    <property type="match status" value="1"/>
</dbReference>
<dbReference type="CDD" id="cd05233">
    <property type="entry name" value="SDR_c"/>
    <property type="match status" value="1"/>
</dbReference>
<dbReference type="RefSeq" id="WP_345533921.1">
    <property type="nucleotide sequence ID" value="NZ_BAABLD010000011.1"/>
</dbReference>
<proteinExistence type="inferred from homology"/>
<organism evidence="2 3">
    <name type="scientific">Viridibacterium curvum</name>
    <dbReference type="NCBI Taxonomy" id="1101404"/>
    <lineage>
        <taxon>Bacteria</taxon>
        <taxon>Pseudomonadati</taxon>
        <taxon>Pseudomonadota</taxon>
        <taxon>Betaproteobacteria</taxon>
        <taxon>Rhodocyclales</taxon>
        <taxon>Rhodocyclaceae</taxon>
        <taxon>Viridibacterium</taxon>
    </lineage>
</organism>
<dbReference type="EMBL" id="BAABLD010000011">
    <property type="protein sequence ID" value="GAA5169061.1"/>
    <property type="molecule type" value="Genomic_DNA"/>
</dbReference>
<evidence type="ECO:0000313" key="3">
    <source>
        <dbReference type="Proteomes" id="UP001500547"/>
    </source>
</evidence>
<dbReference type="InterPro" id="IPR002347">
    <property type="entry name" value="SDR_fam"/>
</dbReference>
<accession>A0ABP9QXJ8</accession>
<evidence type="ECO:0000313" key="2">
    <source>
        <dbReference type="EMBL" id="GAA5169061.1"/>
    </source>
</evidence>
<dbReference type="PANTHER" id="PTHR42760">
    <property type="entry name" value="SHORT-CHAIN DEHYDROGENASES/REDUCTASES FAMILY MEMBER"/>
    <property type="match status" value="1"/>
</dbReference>
<evidence type="ECO:0000256" key="1">
    <source>
        <dbReference type="ARBA" id="ARBA00006484"/>
    </source>
</evidence>
<sequence>MQSAHFSDLKNKRVLITGSTMGIGLAAAKAFAAQGAKVGLNGRRAPEELDGLLTGLRANGGDAAFFAADLSDSAACDKLVADFVARFGGIDVLINNAGGLVARKPLPDIDDAFFDAVHDLNMRSVLMTTRAALPHLSASAKASGQSSAVISVGSIAGHTGGGPGASLYGAAKAWLHNIHKNWVDYHTDDGIRFNIVSPGTVDTAFHADKTEEVRQRISAGIPMGRFGKAEEMAPAFLFFASHACSGYITGQILDVNGGQFMP</sequence>
<gene>
    <name evidence="2" type="ORF">GCM10025770_30110</name>
</gene>
<dbReference type="Proteomes" id="UP001500547">
    <property type="component" value="Unassembled WGS sequence"/>
</dbReference>
<reference evidence="3" key="1">
    <citation type="journal article" date="2019" name="Int. J. Syst. Evol. Microbiol.">
        <title>The Global Catalogue of Microorganisms (GCM) 10K type strain sequencing project: providing services to taxonomists for standard genome sequencing and annotation.</title>
        <authorList>
            <consortium name="The Broad Institute Genomics Platform"/>
            <consortium name="The Broad Institute Genome Sequencing Center for Infectious Disease"/>
            <person name="Wu L."/>
            <person name="Ma J."/>
        </authorList>
    </citation>
    <scope>NUCLEOTIDE SEQUENCE [LARGE SCALE GENOMIC DNA]</scope>
    <source>
        <strain evidence="3">JCM 18715</strain>
    </source>
</reference>
<comment type="similarity">
    <text evidence="1">Belongs to the short-chain dehydrogenases/reductases (SDR) family.</text>
</comment>
<protein>
    <submittedName>
        <fullName evidence="2">SDR family oxidoreductase</fullName>
    </submittedName>
</protein>
<comment type="caution">
    <text evidence="2">The sequence shown here is derived from an EMBL/GenBank/DDBJ whole genome shotgun (WGS) entry which is preliminary data.</text>
</comment>
<dbReference type="PANTHER" id="PTHR42760:SF40">
    <property type="entry name" value="3-OXOACYL-[ACYL-CARRIER-PROTEIN] REDUCTASE, CHLOROPLASTIC"/>
    <property type="match status" value="1"/>
</dbReference>
<dbReference type="Gene3D" id="3.40.50.720">
    <property type="entry name" value="NAD(P)-binding Rossmann-like Domain"/>
    <property type="match status" value="1"/>
</dbReference>
<keyword evidence="3" id="KW-1185">Reference proteome</keyword>
<dbReference type="InterPro" id="IPR036291">
    <property type="entry name" value="NAD(P)-bd_dom_sf"/>
</dbReference>
<name>A0ABP9QXJ8_9RHOO</name>